<gene>
    <name evidence="2" type="ORF">KIL84_003875</name>
</gene>
<feature type="chain" id="PRO_5038975792" description="Secreted protein" evidence="1">
    <location>
        <begin position="24"/>
        <end position="104"/>
    </location>
</feature>
<dbReference type="EMBL" id="JAHDVG010000486">
    <property type="protein sequence ID" value="KAH1168392.1"/>
    <property type="molecule type" value="Genomic_DNA"/>
</dbReference>
<accession>A0A9D3WWL4</accession>
<evidence type="ECO:0008006" key="4">
    <source>
        <dbReference type="Google" id="ProtNLM"/>
    </source>
</evidence>
<protein>
    <recommendedName>
        <fullName evidence="4">Secreted protein</fullName>
    </recommendedName>
</protein>
<feature type="signal peptide" evidence="1">
    <location>
        <begin position="1"/>
        <end position="23"/>
    </location>
</feature>
<name>A0A9D3WWL4_9SAUR</name>
<evidence type="ECO:0000313" key="2">
    <source>
        <dbReference type="EMBL" id="KAH1168392.1"/>
    </source>
</evidence>
<keyword evidence="1" id="KW-0732">Signal</keyword>
<comment type="caution">
    <text evidence="2">The sequence shown here is derived from an EMBL/GenBank/DDBJ whole genome shotgun (WGS) entry which is preliminary data.</text>
</comment>
<dbReference type="Proteomes" id="UP000827986">
    <property type="component" value="Unassembled WGS sequence"/>
</dbReference>
<keyword evidence="3" id="KW-1185">Reference proteome</keyword>
<sequence length="104" mass="11401">MPQTSSGLSTSLVFLDLCSPAGADYGSLAPPPLLPLLGFLPWGLAPGSLQTQMLNCIRVYVTKTIKNKIFEVHRDLGLLFTVTHHLLQTRFFCNVCKSLANELL</sequence>
<organism evidence="2 3">
    <name type="scientific">Mauremys mutica</name>
    <name type="common">yellowpond turtle</name>
    <dbReference type="NCBI Taxonomy" id="74926"/>
    <lineage>
        <taxon>Eukaryota</taxon>
        <taxon>Metazoa</taxon>
        <taxon>Chordata</taxon>
        <taxon>Craniata</taxon>
        <taxon>Vertebrata</taxon>
        <taxon>Euteleostomi</taxon>
        <taxon>Archelosauria</taxon>
        <taxon>Testudinata</taxon>
        <taxon>Testudines</taxon>
        <taxon>Cryptodira</taxon>
        <taxon>Durocryptodira</taxon>
        <taxon>Testudinoidea</taxon>
        <taxon>Geoemydidae</taxon>
        <taxon>Geoemydinae</taxon>
        <taxon>Mauremys</taxon>
    </lineage>
</organism>
<proteinExistence type="predicted"/>
<dbReference type="AlphaFoldDB" id="A0A9D3WWL4"/>
<evidence type="ECO:0000256" key="1">
    <source>
        <dbReference type="SAM" id="SignalP"/>
    </source>
</evidence>
<evidence type="ECO:0000313" key="3">
    <source>
        <dbReference type="Proteomes" id="UP000827986"/>
    </source>
</evidence>
<reference evidence="2" key="1">
    <citation type="submission" date="2021-09" db="EMBL/GenBank/DDBJ databases">
        <title>The genome of Mauremys mutica provides insights into the evolution of semi-aquatic lifestyle.</title>
        <authorList>
            <person name="Gong S."/>
            <person name="Gao Y."/>
        </authorList>
    </citation>
    <scope>NUCLEOTIDE SEQUENCE</scope>
    <source>
        <strain evidence="2">MM-2020</strain>
        <tissue evidence="2">Muscle</tissue>
    </source>
</reference>